<evidence type="ECO:0000313" key="1">
    <source>
        <dbReference type="EMBL" id="CEK26441.1"/>
    </source>
</evidence>
<sequence length="46" mass="5230">MQLSAAENWFDHLINHPHLGNSLKNTHTILYGLSLARTLLALLFPF</sequence>
<organism evidence="1">
    <name type="scientific">Yersinia ruckeri</name>
    <dbReference type="NCBI Taxonomy" id="29486"/>
    <lineage>
        <taxon>Bacteria</taxon>
        <taxon>Pseudomonadati</taxon>
        <taxon>Pseudomonadota</taxon>
        <taxon>Gammaproteobacteria</taxon>
        <taxon>Enterobacterales</taxon>
        <taxon>Yersiniaceae</taxon>
        <taxon>Yersinia</taxon>
    </lineage>
</organism>
<dbReference type="EMBL" id="LN681231">
    <property type="protein sequence ID" value="CEK26441.1"/>
    <property type="molecule type" value="Genomic_DNA"/>
</dbReference>
<gene>
    <name evidence="1" type="ORF">CSF007_3310</name>
</gene>
<protein>
    <submittedName>
        <fullName evidence="1">Uncharacterized protein</fullName>
    </submittedName>
</protein>
<accession>A0A0A8VFP8</accession>
<proteinExistence type="predicted"/>
<dbReference type="AlphaFoldDB" id="A0A0A8VFP8"/>
<name>A0A0A8VFP8_YERRU</name>
<reference evidence="1" key="1">
    <citation type="journal article" date="2015" name="Genome Announc.">
        <title>Complete Genome Sequence of Yersinia ruckeri Strain CSF007-82, Etiologic Agent of Red Mouth Disease in Salmonid Fish.</title>
        <authorList>
            <person name="Nelson M.C."/>
            <person name="LaPatra S.E."/>
            <person name="Welch T.J."/>
            <person name="Graf J."/>
        </authorList>
    </citation>
    <scope>NUCLEOTIDE SEQUENCE</scope>
    <source>
        <strain evidence="1">CSF007-82</strain>
    </source>
</reference>